<gene>
    <name evidence="2" type="ORF">MJG50_21320</name>
</gene>
<feature type="coiled-coil region" evidence="1">
    <location>
        <begin position="19"/>
        <end position="60"/>
    </location>
</feature>
<organism evidence="2 3">
    <name type="scientific">Fredinandcohnia quinoae</name>
    <dbReference type="NCBI Taxonomy" id="2918902"/>
    <lineage>
        <taxon>Bacteria</taxon>
        <taxon>Bacillati</taxon>
        <taxon>Bacillota</taxon>
        <taxon>Bacilli</taxon>
        <taxon>Bacillales</taxon>
        <taxon>Bacillaceae</taxon>
        <taxon>Fredinandcohnia</taxon>
    </lineage>
</organism>
<sequence>MKQAIGVIVMLIIFCMAGCDRNDNVIKEQQDQIIELEDRIVVLEDILNEKQKIINNQNKEFSYLNGFTKEELEAYELFSKAKDTQYLIGLSPVKIVLIYYHSVVIDDVEAIYSLIYDDGTLPDQSTFRQKYYKGSLSKYDLENTIDFRYYNSIKMREDNKTENTVAVEMSVIFGQFQATNLYELKKENEIWKMNILHLMK</sequence>
<dbReference type="Proteomes" id="UP001431131">
    <property type="component" value="Unassembled WGS sequence"/>
</dbReference>
<name>A0AAW5EG88_9BACI</name>
<reference evidence="2" key="1">
    <citation type="submission" date="2022-02" db="EMBL/GenBank/DDBJ databases">
        <title>Fredinandcohnia quinoae sp. nov. isolated from Chenopodium quinoa seeds.</title>
        <authorList>
            <person name="Saati-Santamaria Z."/>
            <person name="Flores-Felix J.D."/>
            <person name="Igual J.M."/>
            <person name="Velazquez E."/>
            <person name="Garcia-Fraile P."/>
            <person name="Martinez-Molina E."/>
        </authorList>
    </citation>
    <scope>NUCLEOTIDE SEQUENCE</scope>
    <source>
        <strain evidence="2">SECRCQ15</strain>
    </source>
</reference>
<keyword evidence="3" id="KW-1185">Reference proteome</keyword>
<dbReference type="AlphaFoldDB" id="A0AAW5EG88"/>
<evidence type="ECO:0000256" key="1">
    <source>
        <dbReference type="SAM" id="Coils"/>
    </source>
</evidence>
<protein>
    <recommendedName>
        <fullName evidence="4">Lipoprotein</fullName>
    </recommendedName>
</protein>
<keyword evidence="1" id="KW-0175">Coiled coil</keyword>
<proteinExistence type="predicted"/>
<evidence type="ECO:0000313" key="3">
    <source>
        <dbReference type="Proteomes" id="UP001431131"/>
    </source>
</evidence>
<accession>A0AAW5EG88</accession>
<dbReference type="EMBL" id="JAKTTI010000060">
    <property type="protein sequence ID" value="MCH1627879.1"/>
    <property type="molecule type" value="Genomic_DNA"/>
</dbReference>
<evidence type="ECO:0000313" key="2">
    <source>
        <dbReference type="EMBL" id="MCH1627879.1"/>
    </source>
</evidence>
<evidence type="ECO:0008006" key="4">
    <source>
        <dbReference type="Google" id="ProtNLM"/>
    </source>
</evidence>
<dbReference type="RefSeq" id="WP_240257795.1">
    <property type="nucleotide sequence ID" value="NZ_JAKTTI010000060.1"/>
</dbReference>
<comment type="caution">
    <text evidence="2">The sequence shown here is derived from an EMBL/GenBank/DDBJ whole genome shotgun (WGS) entry which is preliminary data.</text>
</comment>